<reference evidence="1" key="1">
    <citation type="submission" date="2018-02" db="EMBL/GenBank/DDBJ databases">
        <authorList>
            <person name="Cohen D.B."/>
            <person name="Kent A.D."/>
        </authorList>
    </citation>
    <scope>NUCLEOTIDE SEQUENCE</scope>
</reference>
<sequence length="46" mass="5190">MNEEYSVDDPTQLLEAASEFALYPGSQNDTSAKEFLNRFPLPVIIK</sequence>
<dbReference type="EMBL" id="OIVN01000614">
    <property type="protein sequence ID" value="SPC83009.1"/>
    <property type="molecule type" value="Genomic_DNA"/>
</dbReference>
<organism evidence="1">
    <name type="scientific">Fagus sylvatica</name>
    <name type="common">Beechnut</name>
    <dbReference type="NCBI Taxonomy" id="28930"/>
    <lineage>
        <taxon>Eukaryota</taxon>
        <taxon>Viridiplantae</taxon>
        <taxon>Streptophyta</taxon>
        <taxon>Embryophyta</taxon>
        <taxon>Tracheophyta</taxon>
        <taxon>Spermatophyta</taxon>
        <taxon>Magnoliopsida</taxon>
        <taxon>eudicotyledons</taxon>
        <taxon>Gunneridae</taxon>
        <taxon>Pentapetalae</taxon>
        <taxon>rosids</taxon>
        <taxon>fabids</taxon>
        <taxon>Fagales</taxon>
        <taxon>Fagaceae</taxon>
        <taxon>Fagus</taxon>
    </lineage>
</organism>
<dbReference type="AlphaFoldDB" id="A0A2N9F807"/>
<accession>A0A2N9F807</accession>
<gene>
    <name evidence="1" type="ORF">FSB_LOCUS10891</name>
</gene>
<proteinExistence type="predicted"/>
<evidence type="ECO:0000313" key="1">
    <source>
        <dbReference type="EMBL" id="SPC83009.1"/>
    </source>
</evidence>
<protein>
    <submittedName>
        <fullName evidence="1">Uncharacterized protein</fullName>
    </submittedName>
</protein>
<name>A0A2N9F807_FAGSY</name>